<protein>
    <submittedName>
        <fullName evidence="1">Uncharacterized protein</fullName>
    </submittedName>
</protein>
<organism evidence="1">
    <name type="scientific">uncultured Caudovirales phage</name>
    <dbReference type="NCBI Taxonomy" id="2100421"/>
    <lineage>
        <taxon>Viruses</taxon>
        <taxon>Duplodnaviria</taxon>
        <taxon>Heunggongvirae</taxon>
        <taxon>Uroviricota</taxon>
        <taxon>Caudoviricetes</taxon>
        <taxon>Peduoviridae</taxon>
        <taxon>Maltschvirus</taxon>
        <taxon>Maltschvirus maltsch</taxon>
    </lineage>
</organism>
<name>A0A6J5T4B7_9CAUD</name>
<sequence length="142" mass="16283">MKPFLSKSAETLRNQVNLAFRDRDKRSDGWIGDARHQLQKPPSDHCPCIKTGAVRAIDIDSDLGKEKNNASYLADQLRLLAKSKKDNRISYIIYNKKIASRILNWKWRVYRGLDSHTSHIHISFMPAGDHDSKPFNIPLLGE</sequence>
<gene>
    <name evidence="1" type="ORF">UFOVP1652_13</name>
</gene>
<dbReference type="EMBL" id="LR797522">
    <property type="protein sequence ID" value="CAB4222479.1"/>
    <property type="molecule type" value="Genomic_DNA"/>
</dbReference>
<evidence type="ECO:0000313" key="1">
    <source>
        <dbReference type="EMBL" id="CAB4222479.1"/>
    </source>
</evidence>
<reference evidence="1" key="1">
    <citation type="submission" date="2020-05" db="EMBL/GenBank/DDBJ databases">
        <authorList>
            <person name="Chiriac C."/>
            <person name="Salcher M."/>
            <person name="Ghai R."/>
            <person name="Kavagutti S V."/>
        </authorList>
    </citation>
    <scope>NUCLEOTIDE SEQUENCE</scope>
</reference>
<accession>A0A6J5T4B7</accession>
<proteinExistence type="predicted"/>